<evidence type="ECO:0000256" key="4">
    <source>
        <dbReference type="ARBA" id="ARBA00023136"/>
    </source>
</evidence>
<feature type="transmembrane region" description="Helical" evidence="5">
    <location>
        <begin position="6"/>
        <end position="23"/>
    </location>
</feature>
<protein>
    <submittedName>
        <fullName evidence="6">Uncharacterized protein</fullName>
    </submittedName>
</protein>
<feature type="transmembrane region" description="Helical" evidence="5">
    <location>
        <begin position="180"/>
        <end position="198"/>
    </location>
</feature>
<proteinExistence type="predicted"/>
<keyword evidence="4 5" id="KW-0472">Membrane</keyword>
<feature type="transmembrane region" description="Helical" evidence="5">
    <location>
        <begin position="118"/>
        <end position="138"/>
    </location>
</feature>
<evidence type="ECO:0000256" key="3">
    <source>
        <dbReference type="ARBA" id="ARBA00022989"/>
    </source>
</evidence>
<keyword evidence="2 5" id="KW-0812">Transmembrane</keyword>
<organism evidence="6 7">
    <name type="scientific">Ktedonobacter racemifer DSM 44963</name>
    <dbReference type="NCBI Taxonomy" id="485913"/>
    <lineage>
        <taxon>Bacteria</taxon>
        <taxon>Bacillati</taxon>
        <taxon>Chloroflexota</taxon>
        <taxon>Ktedonobacteria</taxon>
        <taxon>Ktedonobacterales</taxon>
        <taxon>Ktedonobacteraceae</taxon>
        <taxon>Ktedonobacter</taxon>
    </lineage>
</organism>
<evidence type="ECO:0000313" key="7">
    <source>
        <dbReference type="Proteomes" id="UP000004508"/>
    </source>
</evidence>
<comment type="caution">
    <text evidence="6">The sequence shown here is derived from an EMBL/GenBank/DDBJ whole genome shotgun (WGS) entry which is preliminary data.</text>
</comment>
<dbReference type="InParanoid" id="D6TH03"/>
<dbReference type="PANTHER" id="PTHR42038">
    <property type="match status" value="1"/>
</dbReference>
<keyword evidence="3 5" id="KW-1133">Transmembrane helix</keyword>
<reference evidence="6 7" key="1">
    <citation type="journal article" date="2011" name="Stand. Genomic Sci.">
        <title>Non-contiguous finished genome sequence and contextual data of the filamentous soil bacterium Ktedonobacter racemifer type strain (SOSP1-21).</title>
        <authorList>
            <person name="Chang Y.J."/>
            <person name="Land M."/>
            <person name="Hauser L."/>
            <person name="Chertkov O."/>
            <person name="Del Rio T.G."/>
            <person name="Nolan M."/>
            <person name="Copeland A."/>
            <person name="Tice H."/>
            <person name="Cheng J.F."/>
            <person name="Lucas S."/>
            <person name="Han C."/>
            <person name="Goodwin L."/>
            <person name="Pitluck S."/>
            <person name="Ivanova N."/>
            <person name="Ovchinikova G."/>
            <person name="Pati A."/>
            <person name="Chen A."/>
            <person name="Palaniappan K."/>
            <person name="Mavromatis K."/>
            <person name="Liolios K."/>
            <person name="Brettin T."/>
            <person name="Fiebig A."/>
            <person name="Rohde M."/>
            <person name="Abt B."/>
            <person name="Goker M."/>
            <person name="Detter J.C."/>
            <person name="Woyke T."/>
            <person name="Bristow J."/>
            <person name="Eisen J.A."/>
            <person name="Markowitz V."/>
            <person name="Hugenholtz P."/>
            <person name="Kyrpides N.C."/>
            <person name="Klenk H.P."/>
            <person name="Lapidus A."/>
        </authorList>
    </citation>
    <scope>NUCLEOTIDE SEQUENCE [LARGE SCALE GENOMIC DNA]</scope>
    <source>
        <strain evidence="7">DSM 44963</strain>
    </source>
</reference>
<feature type="transmembrane region" description="Helical" evidence="5">
    <location>
        <begin position="150"/>
        <end position="168"/>
    </location>
</feature>
<comment type="subcellular location">
    <subcellularLocation>
        <location evidence="1">Membrane</location>
        <topology evidence="1">Multi-pass membrane protein</topology>
    </subcellularLocation>
</comment>
<evidence type="ECO:0000256" key="5">
    <source>
        <dbReference type="SAM" id="Phobius"/>
    </source>
</evidence>
<dbReference type="Pfam" id="PF25129">
    <property type="entry name" value="Pyr4-TMTC"/>
    <property type="match status" value="1"/>
</dbReference>
<feature type="transmembrane region" description="Helical" evidence="5">
    <location>
        <begin position="92"/>
        <end position="112"/>
    </location>
</feature>
<dbReference type="GO" id="GO:0016829">
    <property type="term" value="F:lyase activity"/>
    <property type="evidence" value="ECO:0007669"/>
    <property type="project" value="InterPro"/>
</dbReference>
<evidence type="ECO:0000256" key="1">
    <source>
        <dbReference type="ARBA" id="ARBA00004141"/>
    </source>
</evidence>
<dbReference type="AlphaFoldDB" id="D6TH03"/>
<dbReference type="EMBL" id="ADVG01000001">
    <property type="protein sequence ID" value="EFH88932.1"/>
    <property type="molecule type" value="Genomic_DNA"/>
</dbReference>
<keyword evidence="7" id="KW-1185">Reference proteome</keyword>
<sequence length="221" mass="25111">MYYTLLMLGSGLFWTITYVLIIWRSWHDRSYGMPLAALCANIAWEAIFSFLLPPHLIQHIVNIIWFTLDAIIFALTIRFGPREFPGLSKQTFYAMFGLTLVTSIGAVFLVTLEFHDGGTYSAFGQNLMMSVLFICMLFRRRSLRGQSLSIALCKCIGTACASLAFYFYSAPWQHSVLLPFLYVATFFYDVLYVGMVVVQMRALPNLSKSAEMDVVQPELAQ</sequence>
<dbReference type="Proteomes" id="UP000004508">
    <property type="component" value="Unassembled WGS sequence"/>
</dbReference>
<dbReference type="RefSeq" id="WP_007905190.1">
    <property type="nucleotide sequence ID" value="NZ_ADVG01000001.1"/>
</dbReference>
<dbReference type="InterPro" id="IPR039020">
    <property type="entry name" value="PaxB-like"/>
</dbReference>
<evidence type="ECO:0000256" key="2">
    <source>
        <dbReference type="ARBA" id="ARBA00022692"/>
    </source>
</evidence>
<dbReference type="GO" id="GO:0016020">
    <property type="term" value="C:membrane"/>
    <property type="evidence" value="ECO:0007669"/>
    <property type="project" value="UniProtKB-SubCell"/>
</dbReference>
<gene>
    <name evidence="6" type="ORF">Krac_10446</name>
</gene>
<dbReference type="PANTHER" id="PTHR42038:SF2">
    <property type="entry name" value="TERPENE CYCLASE AUSL"/>
    <property type="match status" value="1"/>
</dbReference>
<dbReference type="OrthoDB" id="7825963at2"/>
<dbReference type="eggNOG" id="ENOG502ZC86">
    <property type="taxonomic scope" value="Bacteria"/>
</dbReference>
<accession>D6TH03</accession>
<feature type="transmembrane region" description="Helical" evidence="5">
    <location>
        <begin position="59"/>
        <end position="80"/>
    </location>
</feature>
<evidence type="ECO:0000313" key="6">
    <source>
        <dbReference type="EMBL" id="EFH88932.1"/>
    </source>
</evidence>
<name>D6TH03_KTERA</name>
<feature type="transmembrane region" description="Helical" evidence="5">
    <location>
        <begin position="35"/>
        <end position="53"/>
    </location>
</feature>